<evidence type="ECO:0000313" key="3">
    <source>
        <dbReference type="Proteomes" id="UP000635477"/>
    </source>
</evidence>
<dbReference type="EMBL" id="JABEYC010000617">
    <property type="protein sequence ID" value="KAF4975680.1"/>
    <property type="molecule type" value="Genomic_DNA"/>
</dbReference>
<keyword evidence="3" id="KW-1185">Reference proteome</keyword>
<dbReference type="InterPro" id="IPR010730">
    <property type="entry name" value="HET"/>
</dbReference>
<feature type="domain" description="Heterokaryon incompatibility" evidence="1">
    <location>
        <begin position="75"/>
        <end position="238"/>
    </location>
</feature>
<proteinExistence type="predicted"/>
<dbReference type="AlphaFoldDB" id="A0A8H4UFW1"/>
<evidence type="ECO:0000313" key="2">
    <source>
        <dbReference type="EMBL" id="KAF4975680.1"/>
    </source>
</evidence>
<evidence type="ECO:0000259" key="1">
    <source>
        <dbReference type="Pfam" id="PF06985"/>
    </source>
</evidence>
<comment type="caution">
    <text evidence="2">The sequence shown here is derived from an EMBL/GenBank/DDBJ whole genome shotgun (WGS) entry which is preliminary data.</text>
</comment>
<name>A0A8H4UFW1_9HYPO</name>
<organism evidence="2 3">
    <name type="scientific">Fusarium zealandicum</name>
    <dbReference type="NCBI Taxonomy" id="1053134"/>
    <lineage>
        <taxon>Eukaryota</taxon>
        <taxon>Fungi</taxon>
        <taxon>Dikarya</taxon>
        <taxon>Ascomycota</taxon>
        <taxon>Pezizomycotina</taxon>
        <taxon>Sordariomycetes</taxon>
        <taxon>Hypocreomycetidae</taxon>
        <taxon>Hypocreales</taxon>
        <taxon>Nectriaceae</taxon>
        <taxon>Fusarium</taxon>
        <taxon>Fusarium staphyleae species complex</taxon>
    </lineage>
</organism>
<sequence length="579" mass="64770">MRLQIPPSVSDHSLGEESLAFLQSNILRCVGNCEHALPTSKTFLPSRLIDVRKASLIVVETEALKGSRQTDTIHYATLSYCWGSPDEGSAQLKLTRESSSELLSGFSPDAMSSVQRDAVSVSRALGIPYLWIDALCIIQGDISDWERESSQMHKIYSCSYLCISNLATESCQHSFLSSNRIQASIPYDTLSRSKKSECYGMGPAWLSSYFGLDLEEGSWSRSDFDEARWSKRAWTFQEAAMTTRTVIIASSGIYFNCSKGLVWEYGRVLEKPASISVGNVLEDKPVRDVYKQWYLEVATQFSGRRPTYLSDSFPALSGIAQTFALVLNDEYVAGLWKNDLINGLFWKWDGSLASSFSKLMESFKSPYVGPTWSWVGRVEGEFGMGKVKGFGPGGYQQYPEGSSAALRVHCDVLEVQTSPAGIDKFGRLSSAELLLKARVYPLSLGCCHMPDDPDRMDNPRGPRLIDSGQFCLEPPGGNKIPFSYYLDFFPNPDVNDPDQRWKYELLLVLVGSISYESDEQEDSDSEEMPCGLIVHQAETEGTYWRVGTFGPATTAIPETRYELELDFFEECEMRTLKII</sequence>
<gene>
    <name evidence="2" type="ORF">FZEAL_7570</name>
</gene>
<reference evidence="2" key="2">
    <citation type="submission" date="2020-05" db="EMBL/GenBank/DDBJ databases">
        <authorList>
            <person name="Kim H.-S."/>
            <person name="Proctor R.H."/>
            <person name="Brown D.W."/>
        </authorList>
    </citation>
    <scope>NUCLEOTIDE SEQUENCE</scope>
    <source>
        <strain evidence="2">NRRL 22465</strain>
    </source>
</reference>
<dbReference type="Pfam" id="PF06985">
    <property type="entry name" value="HET"/>
    <property type="match status" value="1"/>
</dbReference>
<dbReference type="PANTHER" id="PTHR33112">
    <property type="entry name" value="DOMAIN PROTEIN, PUTATIVE-RELATED"/>
    <property type="match status" value="1"/>
</dbReference>
<reference evidence="2" key="1">
    <citation type="journal article" date="2020" name="BMC Genomics">
        <title>Correction to: Identification and distribution of gene clusters required for synthesis of sphingolipid metabolism inhibitors in diverse species of the filamentous fungus Fusarium.</title>
        <authorList>
            <person name="Kim H.S."/>
            <person name="Lohmar J.M."/>
            <person name="Busman M."/>
            <person name="Brown D.W."/>
            <person name="Naumann T.A."/>
            <person name="Divon H.H."/>
            <person name="Lysoe E."/>
            <person name="Uhlig S."/>
            <person name="Proctor R.H."/>
        </authorList>
    </citation>
    <scope>NUCLEOTIDE SEQUENCE</scope>
    <source>
        <strain evidence="2">NRRL 22465</strain>
    </source>
</reference>
<dbReference type="OrthoDB" id="2958217at2759"/>
<protein>
    <recommendedName>
        <fullName evidence="1">Heterokaryon incompatibility domain-containing protein</fullName>
    </recommendedName>
</protein>
<dbReference type="Proteomes" id="UP000635477">
    <property type="component" value="Unassembled WGS sequence"/>
</dbReference>
<dbReference type="PANTHER" id="PTHR33112:SF16">
    <property type="entry name" value="HETEROKARYON INCOMPATIBILITY DOMAIN-CONTAINING PROTEIN"/>
    <property type="match status" value="1"/>
</dbReference>
<accession>A0A8H4UFW1</accession>